<accession>A0A544TAC3</accession>
<evidence type="ECO:0000256" key="3">
    <source>
        <dbReference type="SAM" id="Coils"/>
    </source>
</evidence>
<dbReference type="Gene3D" id="2.60.120.260">
    <property type="entry name" value="Galactose-binding domain-like"/>
    <property type="match status" value="1"/>
</dbReference>
<dbReference type="PANTHER" id="PTHR34216:SF3">
    <property type="entry name" value="POLY-BETA-1,6-N-ACETYL-D-GLUCOSAMINE N-DEACETYLASE"/>
    <property type="match status" value="1"/>
</dbReference>
<comment type="caution">
    <text evidence="5">The sequence shown here is derived from an EMBL/GenBank/DDBJ whole genome shotgun (WGS) entry which is preliminary data.</text>
</comment>
<dbReference type="InterPro" id="IPR051398">
    <property type="entry name" value="Polysacch_Deacetylase"/>
</dbReference>
<evidence type="ECO:0000259" key="4">
    <source>
        <dbReference type="PROSITE" id="PS51677"/>
    </source>
</evidence>
<dbReference type="PROSITE" id="PS51677">
    <property type="entry name" value="NODB"/>
    <property type="match status" value="1"/>
</dbReference>
<dbReference type="InterPro" id="IPR008979">
    <property type="entry name" value="Galactose-bd-like_sf"/>
</dbReference>
<gene>
    <name evidence="5" type="ORF">FG382_08075</name>
</gene>
<comment type="subcellular location">
    <subcellularLocation>
        <location evidence="1">Secreted</location>
    </subcellularLocation>
</comment>
<dbReference type="GO" id="GO:0005975">
    <property type="term" value="P:carbohydrate metabolic process"/>
    <property type="evidence" value="ECO:0007669"/>
    <property type="project" value="InterPro"/>
</dbReference>
<organism evidence="5 6">
    <name type="scientific">Psychrobacillus lasiicapitis</name>
    <dbReference type="NCBI Taxonomy" id="1636719"/>
    <lineage>
        <taxon>Bacteria</taxon>
        <taxon>Bacillati</taxon>
        <taxon>Bacillota</taxon>
        <taxon>Bacilli</taxon>
        <taxon>Bacillales</taxon>
        <taxon>Bacillaceae</taxon>
        <taxon>Psychrobacillus</taxon>
    </lineage>
</organism>
<feature type="domain" description="NodB homology" evidence="4">
    <location>
        <begin position="561"/>
        <end position="760"/>
    </location>
</feature>
<evidence type="ECO:0000256" key="2">
    <source>
        <dbReference type="ARBA" id="ARBA00022729"/>
    </source>
</evidence>
<feature type="coiled-coil region" evidence="3">
    <location>
        <begin position="178"/>
        <end position="223"/>
    </location>
</feature>
<dbReference type="Gene3D" id="3.20.20.370">
    <property type="entry name" value="Glycoside hydrolase/deacetylase"/>
    <property type="match status" value="1"/>
</dbReference>
<name>A0A544TAC3_9BACI</name>
<sequence length="785" mass="86757">MGVKPIIIDVDFKKNAIIKEHKVRYGDNVPLMLRVFDDGEPFILTTMQTITLVITRLDRQVIVLKGDVFENQATFNLGGKELAVSGTIQATAQFYWANGRVSTFNFNLIAEKDPISNYTPFPEEKTLIVQVLENGPVIIEAAQTATIGAIQAENVALGAAEETIKTRDVLVEEVGGALRVLEEDKAKALLEISNEKTDTEKVKNETSQAKEEILEVAEELKENGNYAKTEGDRAKAEADRLAGTDVAVLDNKINNVNQTLTTQLADTAKKSEVQSLVTNKAEKTVVDATNLRIDNLVIPLSPTNSNIEVTDSHVSLTRNKTFSSLSSRIEQVEKENYLPMKNIVTNGSFESGKTGWTSMGPGGVSSTESGVALVGTSSLKIVNTSGSRREQQKVTVILGHKYYAKASAYVTSFTSGAIYFRVRNSITNNLSFNNTLLNKWQTLSTIVNADTEVIDLEVGSANSSTYTAHFDGIIMINLTETFGAGNEPLVEEMDKLMSYFEGGWFDGAVSENKRLLKHLLDLSLQNSRLISELKDSSNVSKTPPVVGYIDNPISADFKGQAMVTLSYDDGRMNNYDLALPLHEKHGIPVTFNVISDRFDSPSFFSESITKNCFDRGVEIASHSHFHNKDLTTKTDEELHFEFSESQRLLNAAIGSESVETIAIPYSGYDDRVKAIARQYYKGVRVFSNLQNDIPPADRYHLFSRIAVGNTTTFEQLKSRIDEAVTQKKWCIIMLHGINNSEAKGLYDIDQKLLDKTLAYINSFGRDVLLPINTKDALKFSLGSGY</sequence>
<dbReference type="AlphaFoldDB" id="A0A544TAC3"/>
<keyword evidence="2" id="KW-0732">Signal</keyword>
<dbReference type="InterPro" id="IPR011330">
    <property type="entry name" value="Glyco_hydro/deAcase_b/a-brl"/>
</dbReference>
<proteinExistence type="predicted"/>
<dbReference type="RefSeq" id="WP_142538388.1">
    <property type="nucleotide sequence ID" value="NZ_BMIE01000003.1"/>
</dbReference>
<protein>
    <recommendedName>
        <fullName evidence="4">NodB homology domain-containing protein</fullName>
    </recommendedName>
</protein>
<evidence type="ECO:0000313" key="5">
    <source>
        <dbReference type="EMBL" id="TQR14405.1"/>
    </source>
</evidence>
<dbReference type="GO" id="GO:0005576">
    <property type="term" value="C:extracellular region"/>
    <property type="evidence" value="ECO:0007669"/>
    <property type="project" value="UniProtKB-SubCell"/>
</dbReference>
<dbReference type="SUPFAM" id="SSF49785">
    <property type="entry name" value="Galactose-binding domain-like"/>
    <property type="match status" value="1"/>
</dbReference>
<dbReference type="InterPro" id="IPR002509">
    <property type="entry name" value="NODB_dom"/>
</dbReference>
<dbReference type="GO" id="GO:0016810">
    <property type="term" value="F:hydrolase activity, acting on carbon-nitrogen (but not peptide) bonds"/>
    <property type="evidence" value="ECO:0007669"/>
    <property type="project" value="InterPro"/>
</dbReference>
<dbReference type="CDD" id="cd10970">
    <property type="entry name" value="CE4_DAC_u1_6s"/>
    <property type="match status" value="1"/>
</dbReference>
<dbReference type="OrthoDB" id="9778320at2"/>
<evidence type="ECO:0000313" key="6">
    <source>
        <dbReference type="Proteomes" id="UP000317316"/>
    </source>
</evidence>
<dbReference type="SUPFAM" id="SSF88713">
    <property type="entry name" value="Glycoside hydrolase/deacetylase"/>
    <property type="match status" value="1"/>
</dbReference>
<keyword evidence="6" id="KW-1185">Reference proteome</keyword>
<dbReference type="Pfam" id="PF01522">
    <property type="entry name" value="Polysacc_deac_1"/>
    <property type="match status" value="1"/>
</dbReference>
<reference evidence="5 6" key="1">
    <citation type="submission" date="2019-05" db="EMBL/GenBank/DDBJ databases">
        <title>Psychrobacillus vulpis sp. nov., a new species isolated from feces of a red fox that inhabits in The Tablas de Daimiel Natural Park, Albacete, Spain.</title>
        <authorList>
            <person name="Rodriguez M."/>
            <person name="Reina J.C."/>
            <person name="Bejar V."/>
            <person name="Llamas I."/>
        </authorList>
    </citation>
    <scope>NUCLEOTIDE SEQUENCE [LARGE SCALE GENOMIC DNA]</scope>
    <source>
        <strain evidence="5 6">NEAU-3TGS17</strain>
    </source>
</reference>
<evidence type="ECO:0000256" key="1">
    <source>
        <dbReference type="ARBA" id="ARBA00004613"/>
    </source>
</evidence>
<dbReference type="Proteomes" id="UP000317316">
    <property type="component" value="Unassembled WGS sequence"/>
</dbReference>
<keyword evidence="3" id="KW-0175">Coiled coil</keyword>
<dbReference type="PANTHER" id="PTHR34216">
    <property type="match status" value="1"/>
</dbReference>
<dbReference type="EMBL" id="VDGH01000004">
    <property type="protein sequence ID" value="TQR14405.1"/>
    <property type="molecule type" value="Genomic_DNA"/>
</dbReference>